<dbReference type="GO" id="GO:0003700">
    <property type="term" value="F:DNA-binding transcription factor activity"/>
    <property type="evidence" value="ECO:0007669"/>
    <property type="project" value="TreeGrafter"/>
</dbReference>
<feature type="compositionally biased region" description="Pro residues" evidence="3">
    <location>
        <begin position="38"/>
        <end position="47"/>
    </location>
</feature>
<feature type="compositionally biased region" description="Pro residues" evidence="3">
    <location>
        <begin position="18"/>
        <end position="30"/>
    </location>
</feature>
<comment type="subcellular location">
    <subcellularLocation>
        <location evidence="1">Nucleus</location>
    </subcellularLocation>
</comment>
<dbReference type="GeneID" id="28984924"/>
<proteinExistence type="predicted"/>
<dbReference type="AlphaFoldDB" id="A0A0J0XEC8"/>
<sequence length="436" mass="49018">MLPLFADGALELDLNAPHPAPAAMQPPPFDHSPSALQAPPPPNPPQPNFIASVVDHLPALYEYWVNSFSHVLSVLGPGHNPQVDNMFPVVQRSPLVMCALIAWAATHRANIGHPYEEVARLATEFTELQADQIDIERDLTPNEREEYMWTLLILGGTEIVQGDVKGWVRRLPMTRRLLCKVVETIDFDTTITWQALAYNCAYHDILASLTTTQIPDFPYELYNRILTANDLEMDSYMGATRRIFQFLTDIAALAGKVSTIYGQPESRERDRALGLIVAEAEAMVTRLHAADLPNGLFNHPLPIGTDRALLIVSFYTYKLAAELYLRQSVLRCGPSDLKTRRLGVRIIGNIHQILGTPNESQMCFPLFLAGVATADAKGRANVERIFHRFSSRVQVRNVMAVLNLLFEVWKRDPDGDRYVDWRKLAEEQMDVAYSFA</sequence>
<dbReference type="InterPro" id="IPR021858">
    <property type="entry name" value="Fun_TF"/>
</dbReference>
<dbReference type="RefSeq" id="XP_018275898.1">
    <property type="nucleotide sequence ID" value="XM_018424321.1"/>
</dbReference>
<dbReference type="OrthoDB" id="5419315at2759"/>
<dbReference type="GO" id="GO:0000976">
    <property type="term" value="F:transcription cis-regulatory region binding"/>
    <property type="evidence" value="ECO:0007669"/>
    <property type="project" value="TreeGrafter"/>
</dbReference>
<reference evidence="4 5" key="1">
    <citation type="submission" date="2015-03" db="EMBL/GenBank/DDBJ databases">
        <title>Genomics and transcriptomics of the oil-accumulating basidiomycete yeast T. oleaginosus allow insights into substrate utilization and the diverse evolutionary trajectories of mating systems in fungi.</title>
        <authorList>
            <consortium name="DOE Joint Genome Institute"/>
            <person name="Kourist R."/>
            <person name="Kracht O."/>
            <person name="Bracharz F."/>
            <person name="Lipzen A."/>
            <person name="Nolan M."/>
            <person name="Ohm R."/>
            <person name="Grigoriev I."/>
            <person name="Sun S."/>
            <person name="Heitman J."/>
            <person name="Bruck T."/>
            <person name="Nowrousian M."/>
        </authorList>
    </citation>
    <scope>NUCLEOTIDE SEQUENCE [LARGE SCALE GENOMIC DNA]</scope>
    <source>
        <strain evidence="4 5">IBC0246</strain>
    </source>
</reference>
<dbReference type="GO" id="GO:0045944">
    <property type="term" value="P:positive regulation of transcription by RNA polymerase II"/>
    <property type="evidence" value="ECO:0007669"/>
    <property type="project" value="TreeGrafter"/>
</dbReference>
<dbReference type="STRING" id="879819.A0A0J0XEC8"/>
<dbReference type="Proteomes" id="UP000053611">
    <property type="component" value="Unassembled WGS sequence"/>
</dbReference>
<dbReference type="Pfam" id="PF11951">
    <property type="entry name" value="Fungal_trans_2"/>
    <property type="match status" value="1"/>
</dbReference>
<evidence type="ECO:0000256" key="2">
    <source>
        <dbReference type="ARBA" id="ARBA00023242"/>
    </source>
</evidence>
<accession>A0A0J0XEC8</accession>
<gene>
    <name evidence="4" type="ORF">CC85DRAFT_288600</name>
</gene>
<keyword evidence="2" id="KW-0539">Nucleus</keyword>
<evidence type="ECO:0000256" key="1">
    <source>
        <dbReference type="ARBA" id="ARBA00004123"/>
    </source>
</evidence>
<evidence type="ECO:0000313" key="4">
    <source>
        <dbReference type="EMBL" id="KLT39407.1"/>
    </source>
</evidence>
<dbReference type="PANTHER" id="PTHR37534:SF7">
    <property type="entry name" value="TRANSCRIPTIONAL ACTIVATOR PROTEIN UGA3"/>
    <property type="match status" value="1"/>
</dbReference>
<dbReference type="PANTHER" id="PTHR37534">
    <property type="entry name" value="TRANSCRIPTIONAL ACTIVATOR PROTEIN UGA3"/>
    <property type="match status" value="1"/>
</dbReference>
<feature type="region of interest" description="Disordered" evidence="3">
    <location>
        <begin position="16"/>
        <end position="47"/>
    </location>
</feature>
<keyword evidence="5" id="KW-1185">Reference proteome</keyword>
<evidence type="ECO:0000313" key="5">
    <source>
        <dbReference type="Proteomes" id="UP000053611"/>
    </source>
</evidence>
<evidence type="ECO:0000256" key="3">
    <source>
        <dbReference type="SAM" id="MobiDB-lite"/>
    </source>
</evidence>
<dbReference type="GO" id="GO:0005634">
    <property type="term" value="C:nucleus"/>
    <property type="evidence" value="ECO:0007669"/>
    <property type="project" value="UniProtKB-SubCell"/>
</dbReference>
<dbReference type="EMBL" id="KQ087260">
    <property type="protein sequence ID" value="KLT39407.1"/>
    <property type="molecule type" value="Genomic_DNA"/>
</dbReference>
<name>A0A0J0XEC8_9TREE</name>
<organism evidence="4 5">
    <name type="scientific">Cutaneotrichosporon oleaginosum</name>
    <dbReference type="NCBI Taxonomy" id="879819"/>
    <lineage>
        <taxon>Eukaryota</taxon>
        <taxon>Fungi</taxon>
        <taxon>Dikarya</taxon>
        <taxon>Basidiomycota</taxon>
        <taxon>Agaricomycotina</taxon>
        <taxon>Tremellomycetes</taxon>
        <taxon>Trichosporonales</taxon>
        <taxon>Trichosporonaceae</taxon>
        <taxon>Cutaneotrichosporon</taxon>
    </lineage>
</organism>
<protein>
    <submittedName>
        <fullName evidence="4">Uncharacterized protein</fullName>
    </submittedName>
</protein>